<dbReference type="eggNOG" id="KOG2953">
    <property type="taxonomic scope" value="Eukaryota"/>
</dbReference>
<evidence type="ECO:0000256" key="1">
    <source>
        <dbReference type="ARBA" id="ARBA00022553"/>
    </source>
</evidence>
<feature type="region of interest" description="Disordered" evidence="2">
    <location>
        <begin position="119"/>
        <end position="237"/>
    </location>
</feature>
<dbReference type="SUPFAM" id="SSF82708">
    <property type="entry name" value="R3H domain"/>
    <property type="match status" value="1"/>
</dbReference>
<dbReference type="PANTHER" id="PTHR15672">
    <property type="entry name" value="CAMP-REGULATED PHOSPHOPROTEIN 21 RELATED R3H DOMAIN CONTAINING PROTEIN"/>
    <property type="match status" value="1"/>
</dbReference>
<feature type="region of interest" description="Disordered" evidence="2">
    <location>
        <begin position="419"/>
        <end position="502"/>
    </location>
</feature>
<dbReference type="GO" id="GO:0006012">
    <property type="term" value="P:galactose metabolic process"/>
    <property type="evidence" value="ECO:0007669"/>
    <property type="project" value="TreeGrafter"/>
</dbReference>
<comment type="caution">
    <text evidence="4">The sequence shown here is derived from an EMBL/GenBank/DDBJ whole genome shotgun (WGS) entry which is preliminary data.</text>
</comment>
<dbReference type="CDD" id="cd02642">
    <property type="entry name" value="R3H_encore_like"/>
    <property type="match status" value="1"/>
</dbReference>
<dbReference type="Gene3D" id="3.30.1370.50">
    <property type="entry name" value="R3H-like domain"/>
    <property type="match status" value="1"/>
</dbReference>
<name>A0A1Q3A2W1_ZYGRO</name>
<dbReference type="GO" id="GO:0003676">
    <property type="term" value="F:nucleic acid binding"/>
    <property type="evidence" value="ECO:0007669"/>
    <property type="project" value="UniProtKB-UniRule"/>
</dbReference>
<dbReference type="PROSITE" id="PS51061">
    <property type="entry name" value="R3H"/>
    <property type="match status" value="1"/>
</dbReference>
<sequence>MMGSIAGSGFNDLTGLGLTPAMITALFHKPHDRQFVVELENSVASFVASNAESYELRPMNSYYRLLSHQVAEYHNLKHALARTQDNCVIIFKGDGFENIQGKPLLQNLQPMGLGPYGCTNTNASNTTNNKRYRILKRRDGQSQSDKIGDTNTDTPNNNNNNVIKPEAGQQGADNKENDEDTNASLEQQRLEKEKQYEQRKQEIFSTPKKNSDDDDDNDNDNEEENGTSDNNSPQPYQFETSRYRFNDQATTQQNEPNSQTVPHRQQDYVSGYASGYTNGNTNGYTNGYTNSNTNGYTNGYTNGHINGNANGNGRRHRKHHPFDNDPRRNSSNTTPQYHMPYFMYPTPPMAAANTSQPPSQFPIMYPAPFPVDGANGYMAPVMYQPIPGFGPMGPKASVTPTSAPAPGPYMTYPFPYHYGQPQAPPPTPPSSTMYRQFSTPQRSHGPRYQKYSRNSSRSSFSRRSSEKQNSQDDTIVGHSSTSTMESGVTEIDELSENMQKLI</sequence>
<proteinExistence type="predicted"/>
<keyword evidence="1" id="KW-0597">Phosphoprotein</keyword>
<feature type="compositionally biased region" description="Low complexity" evidence="2">
    <location>
        <begin position="149"/>
        <end position="161"/>
    </location>
</feature>
<feature type="compositionally biased region" description="Low complexity" evidence="2">
    <location>
        <begin position="452"/>
        <end position="462"/>
    </location>
</feature>
<dbReference type="Proteomes" id="UP000187013">
    <property type="component" value="Unassembled WGS sequence"/>
</dbReference>
<evidence type="ECO:0000313" key="4">
    <source>
        <dbReference type="EMBL" id="GAV50009.1"/>
    </source>
</evidence>
<dbReference type="InterPro" id="IPR051937">
    <property type="entry name" value="R3H_domain_containing"/>
</dbReference>
<dbReference type="OrthoDB" id="278430at2759"/>
<protein>
    <recommendedName>
        <fullName evidence="3">R3H domain-containing protein</fullName>
    </recommendedName>
</protein>
<feature type="compositionally biased region" description="Polar residues" evidence="2">
    <location>
        <begin position="433"/>
        <end position="442"/>
    </location>
</feature>
<accession>A0A1Q3A2W1</accession>
<dbReference type="Pfam" id="PF01424">
    <property type="entry name" value="R3H"/>
    <property type="match status" value="1"/>
</dbReference>
<dbReference type="EMBL" id="BDGX01000019">
    <property type="protein sequence ID" value="GAV50009.1"/>
    <property type="molecule type" value="Genomic_DNA"/>
</dbReference>
<reference evidence="4 5" key="1">
    <citation type="submission" date="2016-08" db="EMBL/GenBank/DDBJ databases">
        <title>Draft genome sequence of allopolyploid Zygosaccharomyces rouxii.</title>
        <authorList>
            <person name="Watanabe J."/>
            <person name="Uehara K."/>
            <person name="Mogi Y."/>
            <person name="Tsukioka Y."/>
        </authorList>
    </citation>
    <scope>NUCLEOTIDE SEQUENCE [LARGE SCALE GENOMIC DNA]</scope>
    <source>
        <strain evidence="4 5">NBRC 110957</strain>
    </source>
</reference>
<feature type="region of interest" description="Disordered" evidence="2">
    <location>
        <begin position="307"/>
        <end position="333"/>
    </location>
</feature>
<organism evidence="4 5">
    <name type="scientific">Zygosaccharomyces rouxii</name>
    <dbReference type="NCBI Taxonomy" id="4956"/>
    <lineage>
        <taxon>Eukaryota</taxon>
        <taxon>Fungi</taxon>
        <taxon>Dikarya</taxon>
        <taxon>Ascomycota</taxon>
        <taxon>Saccharomycotina</taxon>
        <taxon>Saccharomycetes</taxon>
        <taxon>Saccharomycetales</taxon>
        <taxon>Saccharomycetaceae</taxon>
        <taxon>Zygosaccharomyces</taxon>
    </lineage>
</organism>
<feature type="compositionally biased region" description="Acidic residues" evidence="2">
    <location>
        <begin position="212"/>
        <end position="226"/>
    </location>
</feature>
<feature type="compositionally biased region" description="Basic and acidic residues" evidence="2">
    <location>
        <begin position="188"/>
        <end position="202"/>
    </location>
</feature>
<evidence type="ECO:0000313" key="5">
    <source>
        <dbReference type="Proteomes" id="UP000187013"/>
    </source>
</evidence>
<evidence type="ECO:0000256" key="2">
    <source>
        <dbReference type="SAM" id="MobiDB-lite"/>
    </source>
</evidence>
<gene>
    <name evidence="4" type="ORF">ZYGR_0S01430</name>
</gene>
<evidence type="ECO:0000259" key="3">
    <source>
        <dbReference type="PROSITE" id="PS51061"/>
    </source>
</evidence>
<dbReference type="SMART" id="SM00393">
    <property type="entry name" value="R3H"/>
    <property type="match status" value="1"/>
</dbReference>
<dbReference type="InterPro" id="IPR001374">
    <property type="entry name" value="R3H_dom"/>
</dbReference>
<dbReference type="AlphaFoldDB" id="A0A1Q3A2W1"/>
<dbReference type="InterPro" id="IPR036867">
    <property type="entry name" value="R3H_dom_sf"/>
</dbReference>
<feature type="compositionally biased region" description="Low complexity" evidence="2">
    <location>
        <begin position="119"/>
        <end position="129"/>
    </location>
</feature>
<feature type="domain" description="R3H" evidence="3">
    <location>
        <begin position="33"/>
        <end position="95"/>
    </location>
</feature>
<dbReference type="PANTHER" id="PTHR15672:SF8">
    <property type="entry name" value="PROTEIN ENCORE"/>
    <property type="match status" value="1"/>
</dbReference>
<feature type="compositionally biased region" description="Polar residues" evidence="2">
    <location>
        <begin position="471"/>
        <end position="486"/>
    </location>
</feature>